<dbReference type="GO" id="GO:0006896">
    <property type="term" value="P:Golgi to vacuole transport"/>
    <property type="evidence" value="ECO:0007669"/>
    <property type="project" value="TreeGrafter"/>
</dbReference>
<dbReference type="InterPro" id="IPR039745">
    <property type="entry name" value="Vps54"/>
</dbReference>
<evidence type="ECO:0000256" key="2">
    <source>
        <dbReference type="ARBA" id="ARBA00009150"/>
    </source>
</evidence>
<evidence type="ECO:0000256" key="1">
    <source>
        <dbReference type="ARBA" id="ARBA00004601"/>
    </source>
</evidence>
<comment type="similarity">
    <text evidence="2">Belongs to the VPS54 family.</text>
</comment>
<feature type="compositionally biased region" description="Low complexity" evidence="7">
    <location>
        <begin position="47"/>
        <end position="62"/>
    </location>
</feature>
<accession>A0A1G4MCY2</accession>
<comment type="subcellular location">
    <subcellularLocation>
        <location evidence="1">Golgi apparatus</location>
        <location evidence="1">trans-Golgi network</location>
    </subcellularLocation>
</comment>
<gene>
    <name evidence="9" type="ORF">LAFE_0E04126G</name>
</gene>
<feature type="region of interest" description="Disordered" evidence="7">
    <location>
        <begin position="1"/>
        <end position="81"/>
    </location>
</feature>
<proteinExistence type="inferred from homology"/>
<evidence type="ECO:0000256" key="5">
    <source>
        <dbReference type="ARBA" id="ARBA00023034"/>
    </source>
</evidence>
<dbReference type="GO" id="GO:0019905">
    <property type="term" value="F:syntaxin binding"/>
    <property type="evidence" value="ECO:0007669"/>
    <property type="project" value="TreeGrafter"/>
</dbReference>
<keyword evidence="6" id="KW-0175">Coiled coil</keyword>
<evidence type="ECO:0000259" key="8">
    <source>
        <dbReference type="Pfam" id="PF10475"/>
    </source>
</evidence>
<evidence type="ECO:0000256" key="4">
    <source>
        <dbReference type="ARBA" id="ARBA00022927"/>
    </source>
</evidence>
<keyword evidence="4" id="KW-0653">Protein transport</keyword>
<dbReference type="STRING" id="4955.A0A1G4MCY2"/>
<feature type="domain" description="Vacuolar protein sorting-associated protein 54 N-terminal" evidence="8">
    <location>
        <begin position="221"/>
        <end position="382"/>
    </location>
</feature>
<dbReference type="PANTHER" id="PTHR12965">
    <property type="entry name" value="VACUOLAR PROTEIN SORTING 54"/>
    <property type="match status" value="1"/>
</dbReference>
<dbReference type="PANTHER" id="PTHR12965:SF0">
    <property type="entry name" value="VACUOLAR PROTEIN SORTING-ASSOCIATED PROTEIN 54"/>
    <property type="match status" value="1"/>
</dbReference>
<evidence type="ECO:0000256" key="7">
    <source>
        <dbReference type="SAM" id="MobiDB-lite"/>
    </source>
</evidence>
<keyword evidence="10" id="KW-1185">Reference proteome</keyword>
<dbReference type="GO" id="GO:0042147">
    <property type="term" value="P:retrograde transport, endosome to Golgi"/>
    <property type="evidence" value="ECO:0007669"/>
    <property type="project" value="InterPro"/>
</dbReference>
<dbReference type="GO" id="GO:0015031">
    <property type="term" value="P:protein transport"/>
    <property type="evidence" value="ECO:0007669"/>
    <property type="project" value="UniProtKB-KW"/>
</dbReference>
<dbReference type="OMA" id="NELENDW"/>
<keyword evidence="3" id="KW-0813">Transport</keyword>
<dbReference type="InterPro" id="IPR019515">
    <property type="entry name" value="VPS54_N"/>
</dbReference>
<evidence type="ECO:0000313" key="9">
    <source>
        <dbReference type="EMBL" id="SCW01642.1"/>
    </source>
</evidence>
<name>A0A1G4MCY2_LACFM</name>
<keyword evidence="5" id="KW-0333">Golgi apparatus</keyword>
<dbReference type="AlphaFoldDB" id="A0A1G4MCY2"/>
<evidence type="ECO:0000256" key="3">
    <source>
        <dbReference type="ARBA" id="ARBA00022448"/>
    </source>
</evidence>
<dbReference type="Proteomes" id="UP000190831">
    <property type="component" value="Chromosome E"/>
</dbReference>
<dbReference type="GO" id="GO:0005829">
    <property type="term" value="C:cytosol"/>
    <property type="evidence" value="ECO:0007669"/>
    <property type="project" value="GOC"/>
</dbReference>
<dbReference type="OrthoDB" id="10259024at2759"/>
<organism evidence="9 10">
    <name type="scientific">Lachancea fermentati</name>
    <name type="common">Zygosaccharomyces fermentati</name>
    <dbReference type="NCBI Taxonomy" id="4955"/>
    <lineage>
        <taxon>Eukaryota</taxon>
        <taxon>Fungi</taxon>
        <taxon>Dikarya</taxon>
        <taxon>Ascomycota</taxon>
        <taxon>Saccharomycotina</taxon>
        <taxon>Saccharomycetes</taxon>
        <taxon>Saccharomycetales</taxon>
        <taxon>Saccharomycetaceae</taxon>
        <taxon>Lachancea</taxon>
    </lineage>
</organism>
<dbReference type="GO" id="GO:0000938">
    <property type="term" value="C:GARP complex"/>
    <property type="evidence" value="ECO:0007669"/>
    <property type="project" value="InterPro"/>
</dbReference>
<reference evidence="10" key="1">
    <citation type="submission" date="2016-03" db="EMBL/GenBank/DDBJ databases">
        <authorList>
            <person name="Devillers H."/>
        </authorList>
    </citation>
    <scope>NUCLEOTIDE SEQUENCE [LARGE SCALE GENOMIC DNA]</scope>
</reference>
<dbReference type="EMBL" id="LT598488">
    <property type="protein sequence ID" value="SCW01642.1"/>
    <property type="molecule type" value="Genomic_DNA"/>
</dbReference>
<evidence type="ECO:0000256" key="6">
    <source>
        <dbReference type="ARBA" id="ARBA00023054"/>
    </source>
</evidence>
<evidence type="ECO:0000313" key="10">
    <source>
        <dbReference type="Proteomes" id="UP000190831"/>
    </source>
</evidence>
<protein>
    <submittedName>
        <fullName evidence="9">LAFE_0E04126g1_1</fullName>
    </submittedName>
</protein>
<dbReference type="Pfam" id="PF10475">
    <property type="entry name" value="Vps54_N"/>
    <property type="match status" value="1"/>
</dbReference>
<sequence>MQDNALRDAPVIRHEQSLMQERTPPIVRTPQFQRRDNMSPSARTDDNASLNDDLLSVNSSTNRTERSRFPSGRPSMDSMSFRQSFESSSVWGRQGKLYALGSEAHSGSMDFSPLGNNSIYEIVMNTRRKNWLRRPTTEDIPPVILSKNELENDWKNKIGDYVNTIQQDYAVFERMNDLKHANGLGPLNLTHLDSYELSHSPGELEEVDNFLMKEKVGTLMSIPEFYFEEDFKLDDPRTFRKVLDDIDLHLDSVDEDSTFQRSEAYQELNERLNAYLDTIETLLVTEISKSSHKFFDALEDVDKIEEKALQTVNKLDQVSKYMQEYDQKYILFRIQVLRKMIKRKNLEKLEQGLLQVKKVVQLTNEMRDLYNNGNLNDALDMIDFIDHLIKGDDTNDKKVQEITREWPYKLLDLRSVPALASTREFLTNVAIEIGGTYSKQMCDILIEDIRMHCDSVSLNETLERLQSGKTDKRKDKESDFTFIEKIEELISKLIKCEELASAFKLYEDQFIVELKNIIKEYLPKEPENEETADRSMELRSAATGSKLSRLIKAQTPVEFQEMLVNIFTRESDALRRLGKHQKVLLDIALKLISTQSSDNAENSHNMIMQLDIRSGINEGIRTIQLRMGKIISVRRDITAKLRFDHFLRFYSICVSFIRECEYITGEVLTAYLVDVLTMQIKNYATSLKAVSLGTMKVTIEQEMWVPYIVGSELQHEVNDIVSCIDLDPLDWTSLMDLTKPLQLSETDGSTKEERTQKGHKKSVVVSDKTFVASNALLVTIQIIRSILVLSTNLPPHFLPTFEKMCLDLLRYFNSRAMASVSSPADGNPTSKGGKNLSIMGESLDCLAEFASLIQGFYQRMGNNYKDFTPFPSTTYSQLLHQFQTSSDKLYQAHAPPPPV</sequence>